<organism evidence="1">
    <name type="scientific">Anguilla anguilla</name>
    <name type="common">European freshwater eel</name>
    <name type="synonym">Muraena anguilla</name>
    <dbReference type="NCBI Taxonomy" id="7936"/>
    <lineage>
        <taxon>Eukaryota</taxon>
        <taxon>Metazoa</taxon>
        <taxon>Chordata</taxon>
        <taxon>Craniata</taxon>
        <taxon>Vertebrata</taxon>
        <taxon>Euteleostomi</taxon>
        <taxon>Actinopterygii</taxon>
        <taxon>Neopterygii</taxon>
        <taxon>Teleostei</taxon>
        <taxon>Anguilliformes</taxon>
        <taxon>Anguillidae</taxon>
        <taxon>Anguilla</taxon>
    </lineage>
</organism>
<reference evidence="1" key="1">
    <citation type="submission" date="2014-11" db="EMBL/GenBank/DDBJ databases">
        <authorList>
            <person name="Amaro Gonzalez C."/>
        </authorList>
    </citation>
    <scope>NUCLEOTIDE SEQUENCE</scope>
</reference>
<accession>A0A0E9UAL8</accession>
<sequence>MRQGGTISPHCSGNTHKYE</sequence>
<name>A0A0E9UAL8_ANGAN</name>
<evidence type="ECO:0000313" key="1">
    <source>
        <dbReference type="EMBL" id="JAH62762.1"/>
    </source>
</evidence>
<dbReference type="AlphaFoldDB" id="A0A0E9UAL8"/>
<dbReference type="EMBL" id="GBXM01045815">
    <property type="protein sequence ID" value="JAH62762.1"/>
    <property type="molecule type" value="Transcribed_RNA"/>
</dbReference>
<reference evidence="1" key="2">
    <citation type="journal article" date="2015" name="Fish Shellfish Immunol.">
        <title>Early steps in the European eel (Anguilla anguilla)-Vibrio vulnificus interaction in the gills: Role of the RtxA13 toxin.</title>
        <authorList>
            <person name="Callol A."/>
            <person name="Pajuelo D."/>
            <person name="Ebbesson L."/>
            <person name="Teles M."/>
            <person name="MacKenzie S."/>
            <person name="Amaro C."/>
        </authorList>
    </citation>
    <scope>NUCLEOTIDE SEQUENCE</scope>
</reference>
<protein>
    <submittedName>
        <fullName evidence="1">Uncharacterized protein</fullName>
    </submittedName>
</protein>
<proteinExistence type="predicted"/>